<dbReference type="InParanoid" id="A0A4S2MYY8"/>
<feature type="compositionally biased region" description="Polar residues" evidence="1">
    <location>
        <begin position="120"/>
        <end position="139"/>
    </location>
</feature>
<feature type="compositionally biased region" description="Low complexity" evidence="1">
    <location>
        <begin position="77"/>
        <end position="95"/>
    </location>
</feature>
<name>A0A4S2MYY8_9PEZI</name>
<feature type="compositionally biased region" description="Basic and acidic residues" evidence="1">
    <location>
        <begin position="159"/>
        <end position="179"/>
    </location>
</feature>
<protein>
    <submittedName>
        <fullName evidence="2">Uncharacterized protein</fullName>
    </submittedName>
</protein>
<accession>A0A4S2MYY8</accession>
<evidence type="ECO:0000313" key="2">
    <source>
        <dbReference type="EMBL" id="TGZ82002.1"/>
    </source>
</evidence>
<organism evidence="2 3">
    <name type="scientific">Ascodesmis nigricans</name>
    <dbReference type="NCBI Taxonomy" id="341454"/>
    <lineage>
        <taxon>Eukaryota</taxon>
        <taxon>Fungi</taxon>
        <taxon>Dikarya</taxon>
        <taxon>Ascomycota</taxon>
        <taxon>Pezizomycotina</taxon>
        <taxon>Pezizomycetes</taxon>
        <taxon>Pezizales</taxon>
        <taxon>Ascodesmidaceae</taxon>
        <taxon>Ascodesmis</taxon>
    </lineage>
</organism>
<dbReference type="Proteomes" id="UP000298138">
    <property type="component" value="Unassembled WGS sequence"/>
</dbReference>
<evidence type="ECO:0000256" key="1">
    <source>
        <dbReference type="SAM" id="MobiDB-lite"/>
    </source>
</evidence>
<feature type="region of interest" description="Disordered" evidence="1">
    <location>
        <begin position="61"/>
        <end position="183"/>
    </location>
</feature>
<proteinExistence type="predicted"/>
<sequence>MLDAIHGVKHVDSQCGCLLQLAAIRYHRCDCYSCYSCYKNAIQKNAIQKDTIEIQSTKYSKITPNPSVAPEKTAVSQPENPTNPTNPTQRTQYNTLRGRQKKKKDKEERYAVWQAENENKPQSSTIPPSQTLLPSNPSHDSPEAATTAIQPKRITKKSSKTDRQYEKRHNTSKLAEKKTPPYRIPVPINPIQVNPINHLPHCQFTPSAN</sequence>
<dbReference type="EMBL" id="ML220117">
    <property type="protein sequence ID" value="TGZ82002.1"/>
    <property type="molecule type" value="Genomic_DNA"/>
</dbReference>
<reference evidence="2 3" key="1">
    <citation type="submission" date="2019-04" db="EMBL/GenBank/DDBJ databases">
        <title>Comparative genomics and transcriptomics to analyze fruiting body development in filamentous ascomycetes.</title>
        <authorList>
            <consortium name="DOE Joint Genome Institute"/>
            <person name="Lutkenhaus R."/>
            <person name="Traeger S."/>
            <person name="Breuer J."/>
            <person name="Kuo A."/>
            <person name="Lipzen A."/>
            <person name="Pangilinan J."/>
            <person name="Dilworth D."/>
            <person name="Sandor L."/>
            <person name="Poggeler S."/>
            <person name="Barry K."/>
            <person name="Grigoriev I.V."/>
            <person name="Nowrousian M."/>
        </authorList>
    </citation>
    <scope>NUCLEOTIDE SEQUENCE [LARGE SCALE GENOMIC DNA]</scope>
    <source>
        <strain evidence="2 3">CBS 389.68</strain>
    </source>
</reference>
<evidence type="ECO:0000313" key="3">
    <source>
        <dbReference type="Proteomes" id="UP000298138"/>
    </source>
</evidence>
<dbReference type="AlphaFoldDB" id="A0A4S2MYY8"/>
<gene>
    <name evidence="2" type="ORF">EX30DRAFT_242096</name>
</gene>
<keyword evidence="3" id="KW-1185">Reference proteome</keyword>